<sequence length="120" mass="12973">VFDVTRDTLANLAGALPKLSEAGKEALEPLLSISQKRESLSDLSDSEISRLSIELERISKASELLDVDQGKVSEISDLISCECRTRARKRVNGIYVIIDPEATNSRDLIQMAGSAINGGV</sequence>
<organism evidence="1">
    <name type="scientific">marine metagenome</name>
    <dbReference type="NCBI Taxonomy" id="408172"/>
    <lineage>
        <taxon>unclassified sequences</taxon>
        <taxon>metagenomes</taxon>
        <taxon>ecological metagenomes</taxon>
    </lineage>
</organism>
<reference evidence="1" key="1">
    <citation type="submission" date="2018-05" db="EMBL/GenBank/DDBJ databases">
        <authorList>
            <person name="Lanie J.A."/>
            <person name="Ng W.-L."/>
            <person name="Kazmierczak K.M."/>
            <person name="Andrzejewski T.M."/>
            <person name="Davidsen T.M."/>
            <person name="Wayne K.J."/>
            <person name="Tettelin H."/>
            <person name="Glass J.I."/>
            <person name="Rusch D."/>
            <person name="Podicherti R."/>
            <person name="Tsui H.-C.T."/>
            <person name="Winkler M.E."/>
        </authorList>
    </citation>
    <scope>NUCLEOTIDE SEQUENCE</scope>
</reference>
<proteinExistence type="predicted"/>
<gene>
    <name evidence="1" type="ORF">METZ01_LOCUS358994</name>
</gene>
<feature type="non-terminal residue" evidence="1">
    <location>
        <position position="1"/>
    </location>
</feature>
<accession>A0A382S8A2</accession>
<protein>
    <submittedName>
        <fullName evidence="1">Uncharacterized protein</fullName>
    </submittedName>
</protein>
<name>A0A382S8A2_9ZZZZ</name>
<dbReference type="AlphaFoldDB" id="A0A382S8A2"/>
<dbReference type="EMBL" id="UINC01127188">
    <property type="protein sequence ID" value="SVD06140.1"/>
    <property type="molecule type" value="Genomic_DNA"/>
</dbReference>
<evidence type="ECO:0000313" key="1">
    <source>
        <dbReference type="EMBL" id="SVD06140.1"/>
    </source>
</evidence>
<feature type="non-terminal residue" evidence="1">
    <location>
        <position position="120"/>
    </location>
</feature>